<reference evidence="2 3" key="1">
    <citation type="journal article" date="2016" name="Nat. Commun.">
        <title>Ectomycorrhizal ecology is imprinted in the genome of the dominant symbiotic fungus Cenococcum geophilum.</title>
        <authorList>
            <consortium name="DOE Joint Genome Institute"/>
            <person name="Peter M."/>
            <person name="Kohler A."/>
            <person name="Ohm R.A."/>
            <person name="Kuo A."/>
            <person name="Krutzmann J."/>
            <person name="Morin E."/>
            <person name="Arend M."/>
            <person name="Barry K.W."/>
            <person name="Binder M."/>
            <person name="Choi C."/>
            <person name="Clum A."/>
            <person name="Copeland A."/>
            <person name="Grisel N."/>
            <person name="Haridas S."/>
            <person name="Kipfer T."/>
            <person name="LaButti K."/>
            <person name="Lindquist E."/>
            <person name="Lipzen A."/>
            <person name="Maire R."/>
            <person name="Meier B."/>
            <person name="Mihaltcheva S."/>
            <person name="Molinier V."/>
            <person name="Murat C."/>
            <person name="Poggeler S."/>
            <person name="Quandt C.A."/>
            <person name="Sperisen C."/>
            <person name="Tritt A."/>
            <person name="Tisserant E."/>
            <person name="Crous P.W."/>
            <person name="Henrissat B."/>
            <person name="Nehls U."/>
            <person name="Egli S."/>
            <person name="Spatafora J.W."/>
            <person name="Grigoriev I.V."/>
            <person name="Martin F.M."/>
        </authorList>
    </citation>
    <scope>NUCLEOTIDE SEQUENCE [LARGE SCALE GENOMIC DNA]</scope>
    <source>
        <strain evidence="2 3">CBS 207.34</strain>
    </source>
</reference>
<keyword evidence="1" id="KW-0812">Transmembrane</keyword>
<accession>A0A8E2F4P0</accession>
<keyword evidence="1" id="KW-0472">Membrane</keyword>
<evidence type="ECO:0000313" key="3">
    <source>
        <dbReference type="Proteomes" id="UP000250140"/>
    </source>
</evidence>
<dbReference type="AlphaFoldDB" id="A0A8E2F4P0"/>
<dbReference type="Proteomes" id="UP000250140">
    <property type="component" value="Unassembled WGS sequence"/>
</dbReference>
<dbReference type="EMBL" id="KV749252">
    <property type="protein sequence ID" value="OCL10374.1"/>
    <property type="molecule type" value="Genomic_DNA"/>
</dbReference>
<evidence type="ECO:0000313" key="2">
    <source>
        <dbReference type="EMBL" id="OCL10374.1"/>
    </source>
</evidence>
<gene>
    <name evidence="2" type="ORF">AOQ84DRAFT_218536</name>
</gene>
<sequence>MEETKFSSTHLRVMTGAVLLFFGGIVGQLMHELMNDHGSGYDGVFCLSLPVGVCMTLVSDTHTLSTNASTQAYFGIGPAECSPLC</sequence>
<evidence type="ECO:0000256" key="1">
    <source>
        <dbReference type="SAM" id="Phobius"/>
    </source>
</evidence>
<feature type="transmembrane region" description="Helical" evidence="1">
    <location>
        <begin position="12"/>
        <end position="30"/>
    </location>
</feature>
<keyword evidence="3" id="KW-1185">Reference proteome</keyword>
<proteinExistence type="predicted"/>
<name>A0A8E2F4P0_9PEZI</name>
<keyword evidence="1" id="KW-1133">Transmembrane helix</keyword>
<protein>
    <submittedName>
        <fullName evidence="2">Uncharacterized protein</fullName>
    </submittedName>
</protein>
<organism evidence="2 3">
    <name type="scientific">Glonium stellatum</name>
    <dbReference type="NCBI Taxonomy" id="574774"/>
    <lineage>
        <taxon>Eukaryota</taxon>
        <taxon>Fungi</taxon>
        <taxon>Dikarya</taxon>
        <taxon>Ascomycota</taxon>
        <taxon>Pezizomycotina</taxon>
        <taxon>Dothideomycetes</taxon>
        <taxon>Pleosporomycetidae</taxon>
        <taxon>Gloniales</taxon>
        <taxon>Gloniaceae</taxon>
        <taxon>Glonium</taxon>
    </lineage>
</organism>